<dbReference type="Proteomes" id="UP001201812">
    <property type="component" value="Unassembled WGS sequence"/>
</dbReference>
<evidence type="ECO:0000313" key="2">
    <source>
        <dbReference type="Proteomes" id="UP001201812"/>
    </source>
</evidence>
<sequence length="94" mass="10901">MEAFPLINVMGPTNILSRRGRRDPNPWLQFLEQPGVKPLVSLHCDNIDILSDRLSKSFPLPSRQIPSISYFLDTIKNINWIPKNEQNFRRDIGI</sequence>
<accession>A0AAD4MLG7</accession>
<gene>
    <name evidence="1" type="ORF">DdX_18298</name>
</gene>
<proteinExistence type="predicted"/>
<reference evidence="1" key="1">
    <citation type="submission" date="2022-01" db="EMBL/GenBank/DDBJ databases">
        <title>Genome Sequence Resource for Two Populations of Ditylenchus destructor, the Migratory Endoparasitic Phytonematode.</title>
        <authorList>
            <person name="Zhang H."/>
            <person name="Lin R."/>
            <person name="Xie B."/>
        </authorList>
    </citation>
    <scope>NUCLEOTIDE SEQUENCE</scope>
    <source>
        <strain evidence="1">BazhouSP</strain>
    </source>
</reference>
<comment type="caution">
    <text evidence="1">The sequence shown here is derived from an EMBL/GenBank/DDBJ whole genome shotgun (WGS) entry which is preliminary data.</text>
</comment>
<keyword evidence="2" id="KW-1185">Reference proteome</keyword>
<dbReference type="EMBL" id="JAKKPZ010000250">
    <property type="protein sequence ID" value="KAI1697787.1"/>
    <property type="molecule type" value="Genomic_DNA"/>
</dbReference>
<protein>
    <submittedName>
        <fullName evidence="1">Uncharacterized protein</fullName>
    </submittedName>
</protein>
<organism evidence="1 2">
    <name type="scientific">Ditylenchus destructor</name>
    <dbReference type="NCBI Taxonomy" id="166010"/>
    <lineage>
        <taxon>Eukaryota</taxon>
        <taxon>Metazoa</taxon>
        <taxon>Ecdysozoa</taxon>
        <taxon>Nematoda</taxon>
        <taxon>Chromadorea</taxon>
        <taxon>Rhabditida</taxon>
        <taxon>Tylenchina</taxon>
        <taxon>Tylenchomorpha</taxon>
        <taxon>Sphaerularioidea</taxon>
        <taxon>Anguinidae</taxon>
        <taxon>Anguininae</taxon>
        <taxon>Ditylenchus</taxon>
    </lineage>
</organism>
<name>A0AAD4MLG7_9BILA</name>
<dbReference type="AlphaFoldDB" id="A0AAD4MLG7"/>
<evidence type="ECO:0000313" key="1">
    <source>
        <dbReference type="EMBL" id="KAI1697787.1"/>
    </source>
</evidence>